<dbReference type="SUPFAM" id="SSF51905">
    <property type="entry name" value="FAD/NAD(P)-binding domain"/>
    <property type="match status" value="1"/>
</dbReference>
<dbReference type="Proteomes" id="UP001479933">
    <property type="component" value="Chromosome"/>
</dbReference>
<dbReference type="PANTHER" id="PTHR43014:SF4">
    <property type="entry name" value="PYRIDINE NUCLEOTIDE-DISULFIDE OXIDOREDUCTASE RCLA-RELATED"/>
    <property type="match status" value="1"/>
</dbReference>
<dbReference type="InterPro" id="IPR023753">
    <property type="entry name" value="FAD/NAD-binding_dom"/>
</dbReference>
<evidence type="ECO:0000259" key="6">
    <source>
        <dbReference type="Pfam" id="PF07992"/>
    </source>
</evidence>
<evidence type="ECO:0000256" key="4">
    <source>
        <dbReference type="ARBA" id="ARBA00022827"/>
    </source>
</evidence>
<dbReference type="PRINTS" id="PR00368">
    <property type="entry name" value="FADPNR"/>
</dbReference>
<evidence type="ECO:0000256" key="1">
    <source>
        <dbReference type="ARBA" id="ARBA00001974"/>
    </source>
</evidence>
<evidence type="ECO:0000256" key="3">
    <source>
        <dbReference type="ARBA" id="ARBA00022630"/>
    </source>
</evidence>
<dbReference type="Pfam" id="PF02852">
    <property type="entry name" value="Pyr_redox_dim"/>
    <property type="match status" value="1"/>
</dbReference>
<dbReference type="InterPro" id="IPR016156">
    <property type="entry name" value="FAD/NAD-linked_Rdtase_dimer_sf"/>
</dbReference>
<comment type="similarity">
    <text evidence="2">Belongs to the class-I pyridine nucleotide-disulfide oxidoreductase family.</text>
</comment>
<keyword evidence="3" id="KW-0285">Flavoprotein</keyword>
<proteinExistence type="inferred from homology"/>
<evidence type="ECO:0000313" key="8">
    <source>
        <dbReference type="Proteomes" id="UP001479933"/>
    </source>
</evidence>
<name>A0ABZ2U5K8_9ACTN</name>
<dbReference type="PIRSF" id="PIRSF000350">
    <property type="entry name" value="Mercury_reductase_MerA"/>
    <property type="match status" value="1"/>
</dbReference>
<comment type="cofactor">
    <cofactor evidence="1">
        <name>FAD</name>
        <dbReference type="ChEBI" id="CHEBI:57692"/>
    </cofactor>
</comment>
<dbReference type="SUPFAM" id="SSF55424">
    <property type="entry name" value="FAD/NAD-linked reductases, dimerisation (C-terminal) domain"/>
    <property type="match status" value="1"/>
</dbReference>
<sequence>MTDVLIIGWGKGGKTLAGTLARAGRSVTLVEQSSAMYGGACINVACIPTKILVHDSQVPHGTDYDATVFAAAVDRRDTLTAAMRAKNYDMLDTVDGVTLIDGTARFVDASTVEVATADGATRISAETIIINTGATPTPLDLPGADGPRVHDSESIQHVDPLPKRLLVVGDGPIGLEFASMFAGFGSSVRVLSRHDRLLARDDEDVAQVLTDVLTDAGVEIVTGAAARAFTDTGTEVTVTAEIGGETREFAADAVLLATGRSPNTADLDLAAAGVDVDDRGAVVVDDRLRTSAPGVYAIGDVHGGPQFTYLSLDDNRILEDLLLGAGDRRVSDRVAVPTTTFVTPPLARVGLSETQARERGLDVIVASTMVRDIPTLPRPKIVNNPAGIIKVVVDASSKQILGATLFCVDSQEVVNLVALAMRHGITAPELASSIFTHPSTSEMFNGVLAGI</sequence>
<dbReference type="Gene3D" id="3.30.390.30">
    <property type="match status" value="1"/>
</dbReference>
<feature type="domain" description="Pyridine nucleotide-disulphide oxidoreductase dimerisation" evidence="5">
    <location>
        <begin position="336"/>
        <end position="445"/>
    </location>
</feature>
<dbReference type="EMBL" id="CP136137">
    <property type="protein sequence ID" value="WYY08902.1"/>
    <property type="molecule type" value="Genomic_DNA"/>
</dbReference>
<organism evidence="7 8">
    <name type="scientific">Gordonia hydrophobica</name>
    <dbReference type="NCBI Taxonomy" id="40516"/>
    <lineage>
        <taxon>Bacteria</taxon>
        <taxon>Bacillati</taxon>
        <taxon>Actinomycetota</taxon>
        <taxon>Actinomycetes</taxon>
        <taxon>Mycobacteriales</taxon>
        <taxon>Gordoniaceae</taxon>
        <taxon>Gordonia</taxon>
    </lineage>
</organism>
<feature type="domain" description="FAD/NAD(P)-binding" evidence="6">
    <location>
        <begin position="3"/>
        <end position="309"/>
    </location>
</feature>
<dbReference type="Pfam" id="PF07992">
    <property type="entry name" value="Pyr_redox_2"/>
    <property type="match status" value="1"/>
</dbReference>
<keyword evidence="8" id="KW-1185">Reference proteome</keyword>
<evidence type="ECO:0000256" key="2">
    <source>
        <dbReference type="ARBA" id="ARBA00007532"/>
    </source>
</evidence>
<gene>
    <name evidence="7" type="ORF">RVF87_07555</name>
</gene>
<dbReference type="PRINTS" id="PR00411">
    <property type="entry name" value="PNDRDTASEI"/>
</dbReference>
<dbReference type="Gene3D" id="3.50.50.60">
    <property type="entry name" value="FAD/NAD(P)-binding domain"/>
    <property type="match status" value="2"/>
</dbReference>
<dbReference type="InterPro" id="IPR004099">
    <property type="entry name" value="Pyr_nucl-diS_OxRdtase_dimer"/>
</dbReference>
<protein>
    <submittedName>
        <fullName evidence="7">FAD-dependent oxidoreductase</fullName>
    </submittedName>
</protein>
<dbReference type="PANTHER" id="PTHR43014">
    <property type="entry name" value="MERCURIC REDUCTASE"/>
    <property type="match status" value="1"/>
</dbReference>
<accession>A0ABZ2U5K8</accession>
<evidence type="ECO:0000313" key="7">
    <source>
        <dbReference type="EMBL" id="WYY08902.1"/>
    </source>
</evidence>
<keyword evidence="4" id="KW-0274">FAD</keyword>
<dbReference type="RefSeq" id="WP_066169870.1">
    <property type="nucleotide sequence ID" value="NZ_CP136137.1"/>
</dbReference>
<evidence type="ECO:0000259" key="5">
    <source>
        <dbReference type="Pfam" id="PF02852"/>
    </source>
</evidence>
<dbReference type="InterPro" id="IPR001100">
    <property type="entry name" value="Pyr_nuc-diS_OxRdtase"/>
</dbReference>
<dbReference type="InterPro" id="IPR036188">
    <property type="entry name" value="FAD/NAD-bd_sf"/>
</dbReference>
<reference evidence="7 8" key="1">
    <citation type="journal article" date="2023" name="Virus Evol.">
        <title>Computational host range prediction-The good, the bad, and the ugly.</title>
        <authorList>
            <person name="Howell A.A."/>
            <person name="Versoza C.J."/>
            <person name="Pfeifer S.P."/>
        </authorList>
    </citation>
    <scope>NUCLEOTIDE SEQUENCE [LARGE SCALE GENOMIC DNA]</scope>
    <source>
        <strain evidence="7 8">1610/1b</strain>
    </source>
</reference>